<dbReference type="RefSeq" id="XP_019028981.1">
    <property type="nucleotide sequence ID" value="XM_019179063.1"/>
</dbReference>
<protein>
    <submittedName>
        <fullName evidence="2">Uncharacterized protein</fullName>
    </submittedName>
</protein>
<organism evidence="2 3">
    <name type="scientific">Cryptococcus wingfieldii CBS 7118</name>
    <dbReference type="NCBI Taxonomy" id="1295528"/>
    <lineage>
        <taxon>Eukaryota</taxon>
        <taxon>Fungi</taxon>
        <taxon>Dikarya</taxon>
        <taxon>Basidiomycota</taxon>
        <taxon>Agaricomycotina</taxon>
        <taxon>Tremellomycetes</taxon>
        <taxon>Tremellales</taxon>
        <taxon>Cryptococcaceae</taxon>
        <taxon>Cryptococcus</taxon>
    </lineage>
</organism>
<comment type="caution">
    <text evidence="2">The sequence shown here is derived from an EMBL/GenBank/DDBJ whole genome shotgun (WGS) entry which is preliminary data.</text>
</comment>
<dbReference type="OrthoDB" id="2569556at2759"/>
<dbReference type="Proteomes" id="UP000094819">
    <property type="component" value="Unassembled WGS sequence"/>
</dbReference>
<reference evidence="2 3" key="1">
    <citation type="submission" date="2016-06" db="EMBL/GenBank/DDBJ databases">
        <title>Evolution of pathogenesis and genome organization in the Tremellales.</title>
        <authorList>
            <person name="Cuomo C."/>
            <person name="Litvintseva A."/>
            <person name="Heitman J."/>
            <person name="Chen Y."/>
            <person name="Sun S."/>
            <person name="Springer D."/>
            <person name="Dromer F."/>
            <person name="Young S."/>
            <person name="Zeng Q."/>
            <person name="Chapman S."/>
            <person name="Gujja S."/>
            <person name="Saif S."/>
            <person name="Birren B."/>
        </authorList>
    </citation>
    <scope>NUCLEOTIDE SEQUENCE [LARGE SCALE GENOMIC DNA]</scope>
    <source>
        <strain evidence="2 3">CBS 7118</strain>
    </source>
</reference>
<dbReference type="AlphaFoldDB" id="A0A1E3II62"/>
<feature type="region of interest" description="Disordered" evidence="1">
    <location>
        <begin position="1"/>
        <end position="34"/>
    </location>
</feature>
<proteinExistence type="predicted"/>
<evidence type="ECO:0000313" key="2">
    <source>
        <dbReference type="EMBL" id="ODN87421.1"/>
    </source>
</evidence>
<feature type="compositionally biased region" description="Polar residues" evidence="1">
    <location>
        <begin position="1"/>
        <end position="25"/>
    </location>
</feature>
<dbReference type="EMBL" id="AWGH01000028">
    <property type="protein sequence ID" value="ODN87421.1"/>
    <property type="molecule type" value="Genomic_DNA"/>
</dbReference>
<dbReference type="GeneID" id="30196256"/>
<keyword evidence="3" id="KW-1185">Reference proteome</keyword>
<name>A0A1E3II62_9TREE</name>
<evidence type="ECO:0000313" key="3">
    <source>
        <dbReference type="Proteomes" id="UP000094819"/>
    </source>
</evidence>
<gene>
    <name evidence="2" type="ORF">L198_07045</name>
</gene>
<evidence type="ECO:0000256" key="1">
    <source>
        <dbReference type="SAM" id="MobiDB-lite"/>
    </source>
</evidence>
<sequence>MNRTTLSKALSRTPNLSRPSSSTSYAPPKKSTGRALSASTLRSLVSLHHSSAGFLHSPTELPVGFENAFRHTKPPAFETYEEFRRSVHATQALHPPGGMENLVEKGTVLDSCKAGVYTGTQKAFKRLPSAQGLVSETDGVKSSDRALSERQMRVKEAIYGTWERGGSGMNRAEPGLDGVLEYIEAKGKTVGEYAQEWEKRDAE</sequence>
<accession>A0A1E3II62</accession>